<gene>
    <name evidence="2" type="ORF">CGOC_LOCUS6292</name>
</gene>
<reference evidence="2 3" key="1">
    <citation type="submission" date="2018-11" db="EMBL/GenBank/DDBJ databases">
        <authorList>
            <consortium name="Pathogen Informatics"/>
        </authorList>
    </citation>
    <scope>NUCLEOTIDE SEQUENCE [LARGE SCALE GENOMIC DNA]</scope>
</reference>
<feature type="region of interest" description="Disordered" evidence="1">
    <location>
        <begin position="36"/>
        <end position="63"/>
    </location>
</feature>
<proteinExistence type="predicted"/>
<dbReference type="Proteomes" id="UP000271889">
    <property type="component" value="Unassembled WGS sequence"/>
</dbReference>
<sequence length="63" mass="7505">MRKFRILTRSQLIQRHAQLLQNLNLVRTNSLILTNKKKKKKKKLKPSEGTTRTPRKMHLRLAT</sequence>
<organism evidence="2 3">
    <name type="scientific">Cylicostephanus goldi</name>
    <name type="common">Nematode worm</name>
    <dbReference type="NCBI Taxonomy" id="71465"/>
    <lineage>
        <taxon>Eukaryota</taxon>
        <taxon>Metazoa</taxon>
        <taxon>Ecdysozoa</taxon>
        <taxon>Nematoda</taxon>
        <taxon>Chromadorea</taxon>
        <taxon>Rhabditida</taxon>
        <taxon>Rhabditina</taxon>
        <taxon>Rhabditomorpha</taxon>
        <taxon>Strongyloidea</taxon>
        <taxon>Strongylidae</taxon>
        <taxon>Cylicostephanus</taxon>
    </lineage>
</organism>
<accession>A0A3P6TL86</accession>
<evidence type="ECO:0000313" key="3">
    <source>
        <dbReference type="Proteomes" id="UP000271889"/>
    </source>
</evidence>
<keyword evidence="3" id="KW-1185">Reference proteome</keyword>
<evidence type="ECO:0000313" key="2">
    <source>
        <dbReference type="EMBL" id="VDK67224.1"/>
    </source>
</evidence>
<dbReference type="AlphaFoldDB" id="A0A3P6TL86"/>
<feature type="compositionally biased region" description="Basic residues" evidence="1">
    <location>
        <begin position="53"/>
        <end position="63"/>
    </location>
</feature>
<protein>
    <submittedName>
        <fullName evidence="2">Uncharacterized protein</fullName>
    </submittedName>
</protein>
<evidence type="ECO:0000256" key="1">
    <source>
        <dbReference type="SAM" id="MobiDB-lite"/>
    </source>
</evidence>
<name>A0A3P6TL86_CYLGO</name>
<dbReference type="EMBL" id="UYRV01020244">
    <property type="protein sequence ID" value="VDK67224.1"/>
    <property type="molecule type" value="Genomic_DNA"/>
</dbReference>